<dbReference type="Proteomes" id="UP000178703">
    <property type="component" value="Unassembled WGS sequence"/>
</dbReference>
<comment type="subcellular location">
    <subcellularLocation>
        <location evidence="1 7">Cytoplasm</location>
    </subcellularLocation>
</comment>
<keyword evidence="5 7" id="KW-0547">Nucleotide-binding</keyword>
<comment type="function">
    <text evidence="7">Cell wall formation. Catalyzes the addition of glutamate to the nucleotide precursor UDP-N-acetylmuramoyl-L-alanine (UMA).</text>
</comment>
<evidence type="ECO:0000256" key="2">
    <source>
        <dbReference type="ARBA" id="ARBA00004752"/>
    </source>
</evidence>
<reference evidence="9 10" key="1">
    <citation type="journal article" date="2016" name="Nat. Commun.">
        <title>Thousands of microbial genomes shed light on interconnected biogeochemical processes in an aquifer system.</title>
        <authorList>
            <person name="Anantharaman K."/>
            <person name="Brown C.T."/>
            <person name="Hug L.A."/>
            <person name="Sharon I."/>
            <person name="Castelle C.J."/>
            <person name="Probst A.J."/>
            <person name="Thomas B.C."/>
            <person name="Singh A."/>
            <person name="Wilkins M.J."/>
            <person name="Karaoz U."/>
            <person name="Brodie E.L."/>
            <person name="Williams K.H."/>
            <person name="Hubbard S.S."/>
            <person name="Banfield J.F."/>
        </authorList>
    </citation>
    <scope>NUCLEOTIDE SEQUENCE [LARGE SCALE GENOMIC DNA]</scope>
</reference>
<protein>
    <recommendedName>
        <fullName evidence="7">UDP-N-acetylmuramoylalanine--D-glutamate ligase</fullName>
        <ecNumber evidence="7">6.3.2.9</ecNumber>
    </recommendedName>
    <alternativeName>
        <fullName evidence="7">D-glutamic acid-adding enzyme</fullName>
    </alternativeName>
    <alternativeName>
        <fullName evidence="7">UDP-N-acetylmuramoyl-L-alanyl-D-glutamate synthetase</fullName>
    </alternativeName>
</protein>
<dbReference type="InterPro" id="IPR036565">
    <property type="entry name" value="Mur-like_cat_sf"/>
</dbReference>
<evidence type="ECO:0000259" key="8">
    <source>
        <dbReference type="Pfam" id="PF08245"/>
    </source>
</evidence>
<keyword evidence="6 7" id="KW-0067">ATP-binding</keyword>
<comment type="similarity">
    <text evidence="7">Belongs to the MurCDEF family.</text>
</comment>
<dbReference type="Pfam" id="PF08245">
    <property type="entry name" value="Mur_ligase_M"/>
    <property type="match status" value="1"/>
</dbReference>
<dbReference type="GO" id="GO:0005737">
    <property type="term" value="C:cytoplasm"/>
    <property type="evidence" value="ECO:0007669"/>
    <property type="project" value="UniProtKB-SubCell"/>
</dbReference>
<dbReference type="SUPFAM" id="SSF53623">
    <property type="entry name" value="MurD-like peptide ligases, catalytic domain"/>
    <property type="match status" value="1"/>
</dbReference>
<evidence type="ECO:0000256" key="3">
    <source>
        <dbReference type="ARBA" id="ARBA00022490"/>
    </source>
</evidence>
<keyword evidence="4 7" id="KW-0436">Ligase</keyword>
<dbReference type="EC" id="6.3.2.9" evidence="7"/>
<dbReference type="EMBL" id="MHMD01000001">
    <property type="protein sequence ID" value="OGZ22341.1"/>
    <property type="molecule type" value="Genomic_DNA"/>
</dbReference>
<dbReference type="SUPFAM" id="SSF53244">
    <property type="entry name" value="MurD-like peptide ligases, peptide-binding domain"/>
    <property type="match status" value="1"/>
</dbReference>
<dbReference type="PANTHER" id="PTHR43692:SF1">
    <property type="entry name" value="UDP-N-ACETYLMURAMOYLALANINE--D-GLUTAMATE LIGASE"/>
    <property type="match status" value="1"/>
</dbReference>
<keyword evidence="7" id="KW-0133">Cell shape</keyword>
<keyword evidence="7" id="KW-0132">Cell division</keyword>
<evidence type="ECO:0000256" key="7">
    <source>
        <dbReference type="HAMAP-Rule" id="MF_00639"/>
    </source>
</evidence>
<dbReference type="GO" id="GO:0005524">
    <property type="term" value="F:ATP binding"/>
    <property type="evidence" value="ECO:0007669"/>
    <property type="project" value="UniProtKB-UniRule"/>
</dbReference>
<dbReference type="UniPathway" id="UPA00219"/>
<dbReference type="PANTHER" id="PTHR43692">
    <property type="entry name" value="UDP-N-ACETYLMURAMOYLALANINE--D-GLUTAMATE LIGASE"/>
    <property type="match status" value="1"/>
</dbReference>
<evidence type="ECO:0000256" key="6">
    <source>
        <dbReference type="ARBA" id="ARBA00022840"/>
    </source>
</evidence>
<proteinExistence type="inferred from homology"/>
<sequence length="395" mass="45144">MLINGLENKKILILGFGREGRDTFKFLRKLFPKKKIGIADQKFDKNYLKKLDGYDVIIKTPGIPFKILPKAVLGKITTQTEIFFENPPGTIIGVTGTKGKSTTASFIYQTLKKAGLKAYLIGNIGQPVLSFLKKADSQSVFVYELSAHQLFHLKKSPHIAVLLNIYPEHLDYYRSFKEYAQAKANITKFQTEKDWLIYNIQDPLVKKISRKSKAQKIPIRGKYYELDMAAAKAVAKIFKIPELKKFKFLPHRLEFVGKFKSISFYNDSLSTIPETTMEALDFLGEKVQTLILGGFDRGLNFKKLTQRIKKSQVKTLILFPTTGQRILKALMDIGYPSIIKHFFVKDMKTAVKLAYRHTGKDKICLMSPASPSFGIFKDYAERGDLFKKLVKKYHE</sequence>
<evidence type="ECO:0000256" key="4">
    <source>
        <dbReference type="ARBA" id="ARBA00022598"/>
    </source>
</evidence>
<keyword evidence="3 7" id="KW-0963">Cytoplasm</keyword>
<feature type="domain" description="Mur ligase central" evidence="8">
    <location>
        <begin position="94"/>
        <end position="218"/>
    </location>
</feature>
<feature type="binding site" evidence="7">
    <location>
        <begin position="96"/>
        <end position="102"/>
    </location>
    <ligand>
        <name>ATP</name>
        <dbReference type="ChEBI" id="CHEBI:30616"/>
    </ligand>
</feature>
<evidence type="ECO:0000313" key="10">
    <source>
        <dbReference type="Proteomes" id="UP000178703"/>
    </source>
</evidence>
<organism evidence="9 10">
    <name type="scientific">Candidatus Nealsonbacteria bacterium RIFCSPHIGHO2_02_FULL_43_13</name>
    <dbReference type="NCBI Taxonomy" id="1801668"/>
    <lineage>
        <taxon>Bacteria</taxon>
        <taxon>Candidatus Nealsoniibacteriota</taxon>
    </lineage>
</organism>
<evidence type="ECO:0000256" key="5">
    <source>
        <dbReference type="ARBA" id="ARBA00022741"/>
    </source>
</evidence>
<keyword evidence="7" id="KW-0131">Cell cycle</keyword>
<dbReference type="GO" id="GO:0009252">
    <property type="term" value="P:peptidoglycan biosynthetic process"/>
    <property type="evidence" value="ECO:0007669"/>
    <property type="project" value="UniProtKB-UniRule"/>
</dbReference>
<keyword evidence="7" id="KW-0961">Cell wall biogenesis/degradation</keyword>
<gene>
    <name evidence="7" type="primary">murD</name>
    <name evidence="9" type="ORF">A3D46_00530</name>
</gene>
<dbReference type="Gene3D" id="3.40.1190.10">
    <property type="entry name" value="Mur-like, catalytic domain"/>
    <property type="match status" value="1"/>
</dbReference>
<dbReference type="STRING" id="1801668.A3D46_00530"/>
<comment type="catalytic activity">
    <reaction evidence="7">
        <text>UDP-N-acetyl-alpha-D-muramoyl-L-alanine + D-glutamate + ATP = UDP-N-acetyl-alpha-D-muramoyl-L-alanyl-D-glutamate + ADP + phosphate + H(+)</text>
        <dbReference type="Rhea" id="RHEA:16429"/>
        <dbReference type="ChEBI" id="CHEBI:15378"/>
        <dbReference type="ChEBI" id="CHEBI:29986"/>
        <dbReference type="ChEBI" id="CHEBI:30616"/>
        <dbReference type="ChEBI" id="CHEBI:43474"/>
        <dbReference type="ChEBI" id="CHEBI:83898"/>
        <dbReference type="ChEBI" id="CHEBI:83900"/>
        <dbReference type="ChEBI" id="CHEBI:456216"/>
        <dbReference type="EC" id="6.3.2.9"/>
    </reaction>
</comment>
<evidence type="ECO:0000256" key="1">
    <source>
        <dbReference type="ARBA" id="ARBA00004496"/>
    </source>
</evidence>
<dbReference type="AlphaFoldDB" id="A0A1G2EAM2"/>
<dbReference type="GO" id="GO:0008764">
    <property type="term" value="F:UDP-N-acetylmuramoylalanine-D-glutamate ligase activity"/>
    <property type="evidence" value="ECO:0007669"/>
    <property type="project" value="UniProtKB-UniRule"/>
</dbReference>
<dbReference type="GO" id="GO:0051301">
    <property type="term" value="P:cell division"/>
    <property type="evidence" value="ECO:0007669"/>
    <property type="project" value="UniProtKB-KW"/>
</dbReference>
<dbReference type="InterPro" id="IPR013221">
    <property type="entry name" value="Mur_ligase_cen"/>
</dbReference>
<dbReference type="GO" id="GO:0008360">
    <property type="term" value="P:regulation of cell shape"/>
    <property type="evidence" value="ECO:0007669"/>
    <property type="project" value="UniProtKB-KW"/>
</dbReference>
<evidence type="ECO:0000313" key="9">
    <source>
        <dbReference type="EMBL" id="OGZ22341.1"/>
    </source>
</evidence>
<dbReference type="HAMAP" id="MF_00639">
    <property type="entry name" value="MurD"/>
    <property type="match status" value="1"/>
</dbReference>
<dbReference type="InterPro" id="IPR036615">
    <property type="entry name" value="Mur_ligase_C_dom_sf"/>
</dbReference>
<comment type="pathway">
    <text evidence="2 7">Cell wall biogenesis; peptidoglycan biosynthesis.</text>
</comment>
<dbReference type="Gene3D" id="3.90.190.20">
    <property type="entry name" value="Mur ligase, C-terminal domain"/>
    <property type="match status" value="1"/>
</dbReference>
<dbReference type="InterPro" id="IPR005762">
    <property type="entry name" value="MurD"/>
</dbReference>
<keyword evidence="7" id="KW-0573">Peptidoglycan synthesis</keyword>
<name>A0A1G2EAM2_9BACT</name>
<accession>A0A1G2EAM2</accession>
<dbReference type="GO" id="GO:0071555">
    <property type="term" value="P:cell wall organization"/>
    <property type="evidence" value="ECO:0007669"/>
    <property type="project" value="UniProtKB-KW"/>
</dbReference>
<comment type="caution">
    <text evidence="9">The sequence shown here is derived from an EMBL/GenBank/DDBJ whole genome shotgun (WGS) entry which is preliminary data.</text>
</comment>